<name>A0A067TF08_GALM3</name>
<accession>A0A067TF08</accession>
<reference evidence="2" key="1">
    <citation type="journal article" date="2014" name="Proc. Natl. Acad. Sci. U.S.A.">
        <title>Extensive sampling of basidiomycete genomes demonstrates inadequacy of the white-rot/brown-rot paradigm for wood decay fungi.</title>
        <authorList>
            <person name="Riley R."/>
            <person name="Salamov A.A."/>
            <person name="Brown D.W."/>
            <person name="Nagy L.G."/>
            <person name="Floudas D."/>
            <person name="Held B.W."/>
            <person name="Levasseur A."/>
            <person name="Lombard V."/>
            <person name="Morin E."/>
            <person name="Otillar R."/>
            <person name="Lindquist E.A."/>
            <person name="Sun H."/>
            <person name="LaButti K.M."/>
            <person name="Schmutz J."/>
            <person name="Jabbour D."/>
            <person name="Luo H."/>
            <person name="Baker S.E."/>
            <person name="Pisabarro A.G."/>
            <person name="Walton J.D."/>
            <person name="Blanchette R.A."/>
            <person name="Henrissat B."/>
            <person name="Martin F."/>
            <person name="Cullen D."/>
            <person name="Hibbett D.S."/>
            <person name="Grigoriev I.V."/>
        </authorList>
    </citation>
    <scope>NUCLEOTIDE SEQUENCE [LARGE SCALE GENOMIC DNA]</scope>
    <source>
        <strain evidence="2">CBS 339.88</strain>
    </source>
</reference>
<proteinExistence type="predicted"/>
<dbReference type="InterPro" id="IPR015424">
    <property type="entry name" value="PyrdxlP-dep_Trfase"/>
</dbReference>
<dbReference type="EMBL" id="KL142374">
    <property type="protein sequence ID" value="KDR78444.1"/>
    <property type="molecule type" value="Genomic_DNA"/>
</dbReference>
<dbReference type="Gene3D" id="3.40.640.10">
    <property type="entry name" value="Type I PLP-dependent aspartate aminotransferase-like (Major domain)"/>
    <property type="match status" value="1"/>
</dbReference>
<dbReference type="SUPFAM" id="SSF53383">
    <property type="entry name" value="PLP-dependent transferases"/>
    <property type="match status" value="1"/>
</dbReference>
<dbReference type="Proteomes" id="UP000027222">
    <property type="component" value="Unassembled WGS sequence"/>
</dbReference>
<gene>
    <name evidence="1" type="ORF">GALMADRAFT_117921</name>
</gene>
<dbReference type="HOGENOM" id="CLU_2236797_0_0_1"/>
<dbReference type="STRING" id="685588.A0A067TF08"/>
<evidence type="ECO:0000313" key="2">
    <source>
        <dbReference type="Proteomes" id="UP000027222"/>
    </source>
</evidence>
<dbReference type="OrthoDB" id="5419315at2759"/>
<evidence type="ECO:0000313" key="1">
    <source>
        <dbReference type="EMBL" id="KDR78444.1"/>
    </source>
</evidence>
<dbReference type="InterPro" id="IPR015421">
    <property type="entry name" value="PyrdxlP-dep_Trfase_major"/>
</dbReference>
<protein>
    <submittedName>
        <fullName evidence="1">Uncharacterized protein</fullName>
    </submittedName>
</protein>
<keyword evidence="2" id="KW-1185">Reference proteome</keyword>
<organism evidence="1 2">
    <name type="scientific">Galerina marginata (strain CBS 339.88)</name>
    <dbReference type="NCBI Taxonomy" id="685588"/>
    <lineage>
        <taxon>Eukaryota</taxon>
        <taxon>Fungi</taxon>
        <taxon>Dikarya</taxon>
        <taxon>Basidiomycota</taxon>
        <taxon>Agaricomycotina</taxon>
        <taxon>Agaricomycetes</taxon>
        <taxon>Agaricomycetidae</taxon>
        <taxon>Agaricales</taxon>
        <taxon>Agaricineae</taxon>
        <taxon>Strophariaceae</taxon>
        <taxon>Galerina</taxon>
    </lineage>
</organism>
<sequence>MQLAHSQVRCLPLPLPIHFHVVIPHALHPSFTVQHRAPRAMPPTHRAPPTHYARPSLDSFFFWNSGSEAVKASIKMARLFTKRQNIICMQGVSLRSRVFCSLSLP</sequence>
<dbReference type="AlphaFoldDB" id="A0A067TF08"/>